<dbReference type="EMBL" id="SUNE01000002">
    <property type="protein sequence ID" value="MDG5898912.1"/>
    <property type="molecule type" value="Genomic_DNA"/>
</dbReference>
<evidence type="ECO:0000313" key="4">
    <source>
        <dbReference type="EMBL" id="MDI5832037.1"/>
    </source>
</evidence>
<dbReference type="Pfam" id="PF01206">
    <property type="entry name" value="TusA"/>
    <property type="match status" value="1"/>
</dbReference>
<organism evidence="5 7">
    <name type="scientific">Shewanella xiamenensis</name>
    <dbReference type="NCBI Taxonomy" id="332186"/>
    <lineage>
        <taxon>Bacteria</taxon>
        <taxon>Pseudomonadati</taxon>
        <taxon>Pseudomonadota</taxon>
        <taxon>Gammaproteobacteria</taxon>
        <taxon>Alteromonadales</taxon>
        <taxon>Shewanellaceae</taxon>
        <taxon>Shewanella</taxon>
    </lineage>
</organism>
<dbReference type="SUPFAM" id="SSF64307">
    <property type="entry name" value="SirA-like"/>
    <property type="match status" value="1"/>
</dbReference>
<keyword evidence="6" id="KW-1185">Reference proteome</keyword>
<evidence type="ECO:0000256" key="1">
    <source>
        <dbReference type="ARBA" id="ARBA00008984"/>
    </source>
</evidence>
<dbReference type="EMBL" id="JAOTLW010000010">
    <property type="protein sequence ID" value="MDI5832037.1"/>
    <property type="molecule type" value="Genomic_DNA"/>
</dbReference>
<dbReference type="Proteomes" id="UP001152518">
    <property type="component" value="Unassembled WGS sequence"/>
</dbReference>
<dbReference type="InterPro" id="IPR001455">
    <property type="entry name" value="TusA-like"/>
</dbReference>
<dbReference type="Proteomes" id="UP001187859">
    <property type="component" value="Unassembled WGS sequence"/>
</dbReference>
<comment type="caution">
    <text evidence="5">The sequence shown here is derived from an EMBL/GenBank/DDBJ whole genome shotgun (WGS) entry which is preliminary data.</text>
</comment>
<sequence>MIFIDLTSLRCPVPLVKVKLALKSVSAGDSLHILLSDPGSRRDVPTFLKKQGHQVVTLHDDASQLGLLITKVDLSQG</sequence>
<feature type="domain" description="UPF0033" evidence="2">
    <location>
        <begin position="3"/>
        <end position="71"/>
    </location>
</feature>
<proteinExistence type="inferred from homology"/>
<accession>A0A1E3V1T1</accession>
<dbReference type="OrthoDB" id="9797352at2"/>
<dbReference type="Gene3D" id="3.30.110.40">
    <property type="entry name" value="TusA-like domain"/>
    <property type="match status" value="1"/>
</dbReference>
<dbReference type="PANTHER" id="PTHR33279">
    <property type="entry name" value="SULFUR CARRIER PROTEIN YEDF-RELATED"/>
    <property type="match status" value="1"/>
</dbReference>
<evidence type="ECO:0000313" key="6">
    <source>
        <dbReference type="Proteomes" id="UP001159075"/>
    </source>
</evidence>
<dbReference type="Proteomes" id="UP001159075">
    <property type="component" value="Unassembled WGS sequence"/>
</dbReference>
<dbReference type="PANTHER" id="PTHR33279:SF19">
    <property type="entry name" value="SSL1707 PROTEIN"/>
    <property type="match status" value="1"/>
</dbReference>
<reference evidence="5" key="4">
    <citation type="submission" date="2023-05" db="EMBL/GenBank/DDBJ databases">
        <title>Colonisation of extended spectrum b-lactamase- and carbapenemase-producing bacteria on hospital surfaces from low- and middle-income countries.</title>
        <authorList>
            <person name="Nieto-Rosado M."/>
            <person name="Sands K."/>
            <person name="Iregbu K."/>
            <person name="Zahra R."/>
            <person name="Mazarati J.B."/>
            <person name="Mehtar S."/>
            <person name="Barnards-Group B."/>
            <person name="Walsh T.R."/>
        </authorList>
    </citation>
    <scope>NUCLEOTIDE SEQUENCE</scope>
    <source>
        <strain evidence="5">PP-E493</strain>
    </source>
</reference>
<dbReference type="EMBL" id="JASGOQ010000001">
    <property type="protein sequence ID" value="MDV5390662.1"/>
    <property type="molecule type" value="Genomic_DNA"/>
</dbReference>
<name>A0A1E3V1T1_9GAMM</name>
<reference evidence="4 6" key="3">
    <citation type="submission" date="2022-09" db="EMBL/GenBank/DDBJ databases">
        <title>The outer-membrane cytochrome OmcA is essential for infection of Shewanella oneidensis by a zebrafish-associated bacteriophage.</title>
        <authorList>
            <person name="Grenfell A.W."/>
            <person name="Intile P."/>
            <person name="Mcfarlane J."/>
            <person name="Leung D."/>
            <person name="Abdalla K."/>
            <person name="Wold M."/>
            <person name="Kees E."/>
            <person name="Gralnick J."/>
        </authorList>
    </citation>
    <scope>NUCLEOTIDE SEQUENCE [LARGE SCALE GENOMIC DNA]</scope>
    <source>
        <strain evidence="4 6">NF-5</strain>
    </source>
</reference>
<reference evidence="3" key="2">
    <citation type="submission" date="2019-04" db="EMBL/GenBank/DDBJ databases">
        <authorList>
            <person name="Zou H."/>
        </authorList>
    </citation>
    <scope>NUCLEOTIDE SEQUENCE</scope>
    <source>
        <strain evidence="3">2015oxa</strain>
    </source>
</reference>
<gene>
    <name evidence="3" type="ORF">E2650_03115</name>
    <name evidence="4" type="ORF">ODY93_10705</name>
    <name evidence="5" type="ORF">QM089_10450</name>
</gene>
<dbReference type="GeneID" id="75188345"/>
<evidence type="ECO:0000313" key="5">
    <source>
        <dbReference type="EMBL" id="MDV5390662.1"/>
    </source>
</evidence>
<dbReference type="InterPro" id="IPR036868">
    <property type="entry name" value="TusA-like_sf"/>
</dbReference>
<comment type="similarity">
    <text evidence="1">Belongs to the sulfur carrier protein TusA family.</text>
</comment>
<evidence type="ECO:0000313" key="7">
    <source>
        <dbReference type="Proteomes" id="UP001187859"/>
    </source>
</evidence>
<dbReference type="CDD" id="cd00291">
    <property type="entry name" value="SirA_YedF_YeeD"/>
    <property type="match status" value="1"/>
</dbReference>
<protein>
    <submittedName>
        <fullName evidence="5">Sulfurtransferase TusA family protein</fullName>
    </submittedName>
</protein>
<reference evidence="3" key="1">
    <citation type="journal article" date="2019" name="Int J Environ Res Public Health">
        <title>Characterization of Chromosome-Mediated BlaOXA-894 in Shewanella xiamenensis Isolated from Pig Wastewater.</title>
        <authorList>
            <person name="Zou H."/>
            <person name="Zhou Z."/>
            <person name="Xia H."/>
            <person name="Zhao Q."/>
            <person name="Li X."/>
        </authorList>
    </citation>
    <scope>NUCLEOTIDE SEQUENCE</scope>
    <source>
        <strain evidence="3">2015oxa</strain>
    </source>
</reference>
<dbReference type="AlphaFoldDB" id="A0A1E3V1T1"/>
<evidence type="ECO:0000259" key="2">
    <source>
        <dbReference type="Pfam" id="PF01206"/>
    </source>
</evidence>
<evidence type="ECO:0000313" key="3">
    <source>
        <dbReference type="EMBL" id="MDG5898912.1"/>
    </source>
</evidence>
<dbReference type="RefSeq" id="WP_037419895.1">
    <property type="nucleotide sequence ID" value="NZ_AP025014.1"/>
</dbReference>